<evidence type="ECO:0000313" key="2">
    <source>
        <dbReference type="EMBL" id="CAD8214148.1"/>
    </source>
</evidence>
<comment type="caution">
    <text evidence="2">The sequence shown here is derived from an EMBL/GenBank/DDBJ whole genome shotgun (WGS) entry which is preliminary data.</text>
</comment>
<accession>A0A8S1YKY5</accession>
<feature type="compositionally biased region" description="Basic and acidic residues" evidence="1">
    <location>
        <begin position="105"/>
        <end position="121"/>
    </location>
</feature>
<dbReference type="OrthoDB" id="8954335at2759"/>
<dbReference type="EMBL" id="CAJJDP010000173">
    <property type="protein sequence ID" value="CAD8214148.1"/>
    <property type="molecule type" value="Genomic_DNA"/>
</dbReference>
<protein>
    <submittedName>
        <fullName evidence="2">Uncharacterized protein</fullName>
    </submittedName>
</protein>
<organism evidence="2 3">
    <name type="scientific">Paramecium octaurelia</name>
    <dbReference type="NCBI Taxonomy" id="43137"/>
    <lineage>
        <taxon>Eukaryota</taxon>
        <taxon>Sar</taxon>
        <taxon>Alveolata</taxon>
        <taxon>Ciliophora</taxon>
        <taxon>Intramacronucleata</taxon>
        <taxon>Oligohymenophorea</taxon>
        <taxon>Peniculida</taxon>
        <taxon>Parameciidae</taxon>
        <taxon>Paramecium</taxon>
    </lineage>
</organism>
<gene>
    <name evidence="2" type="ORF">POCTA_138.1.T1700031</name>
</gene>
<feature type="region of interest" description="Disordered" evidence="1">
    <location>
        <begin position="93"/>
        <end position="122"/>
    </location>
</feature>
<dbReference type="AlphaFoldDB" id="A0A8S1YKY5"/>
<keyword evidence="3" id="KW-1185">Reference proteome</keyword>
<feature type="compositionally biased region" description="Polar residues" evidence="1">
    <location>
        <begin position="93"/>
        <end position="104"/>
    </location>
</feature>
<name>A0A8S1YKY5_PAROT</name>
<evidence type="ECO:0000256" key="1">
    <source>
        <dbReference type="SAM" id="MobiDB-lite"/>
    </source>
</evidence>
<dbReference type="Proteomes" id="UP000683925">
    <property type="component" value="Unassembled WGS sequence"/>
</dbReference>
<reference evidence="2" key="1">
    <citation type="submission" date="2021-01" db="EMBL/GenBank/DDBJ databases">
        <authorList>
            <consortium name="Genoscope - CEA"/>
            <person name="William W."/>
        </authorList>
    </citation>
    <scope>NUCLEOTIDE SEQUENCE</scope>
</reference>
<sequence length="674" mass="79377">MTQIVEIMEQIEKCLSSLNEDLEISFEEIESNEFEKQILNLLRIQQLSQPFNQLISNLETLMEPISQISSKFEASIMDKCVQKQSALKNSITQVPEPTAGQEQQKQQDTRNQKANKQDKKKVTTKSTTLNYLNLVQNTHMLRKVDAFEIHQYPLYFKKYIQNFEDYKTIILIGTKCSEKQKLINLFLNFQIGVEFSDPYRFETIDDIDITNQKQNEEYSSTKVYYITPLNGNPGLRIIYTQDYSDDLSYDDLGKHSSIISIISQSASLNQNILIGLVIPQQVQLGTFFMLESVLSHFSNSLISNVVFLFPDCTDDCPKQKETLQSNTKLINGIASPVFNMIPKFNNSWYLKFNTSILFTENLTQENQFLWDMGQNAFQLLLQNYLQNGIQYSDEMNKKQNEFLNGGIMQGFTFDNFRKQVQQFYEKSNLVKEQKKIENDLSNIIWKNYKSERHEDYRRIYCNCGKNCEFCNSTNSIVSKLFSLSLYIERFKKNLCWYDRTDPDALSSQLNNFKKEIPNYLLSKFKSWSEYLKFNSILSFINLGQEKYYENLISKEKCSQQSGWEGRVNHLMERYNFWICSSNYFQGSKCQKMEQLLNNWPVYKFSFEEVTIRDGGLEYKSEYEEYHYNGKQLRNVLICYDQGKNAKSEQIYINKDEQLITNFQRHLSNLKLCEH</sequence>
<proteinExistence type="predicted"/>
<evidence type="ECO:0000313" key="3">
    <source>
        <dbReference type="Proteomes" id="UP000683925"/>
    </source>
</evidence>